<dbReference type="SUPFAM" id="SSF49464">
    <property type="entry name" value="Carboxypeptidase regulatory domain-like"/>
    <property type="match status" value="1"/>
</dbReference>
<dbReference type="RefSeq" id="WP_131597039.1">
    <property type="nucleotide sequence ID" value="NZ_SJSL01000004.1"/>
</dbReference>
<protein>
    <submittedName>
        <fullName evidence="1">Carboxypeptidase regulatory-like domain-containing protein</fullName>
    </submittedName>
</protein>
<dbReference type="Gene3D" id="2.60.40.1930">
    <property type="match status" value="2"/>
</dbReference>
<keyword evidence="1" id="KW-0378">Hydrolase</keyword>
<dbReference type="InterPro" id="IPR008969">
    <property type="entry name" value="CarboxyPept-like_regulatory"/>
</dbReference>
<gene>
    <name evidence="1" type="ORF">EZ437_15840</name>
</gene>
<evidence type="ECO:0000313" key="2">
    <source>
        <dbReference type="Proteomes" id="UP000293347"/>
    </source>
</evidence>
<comment type="caution">
    <text evidence="1">The sequence shown here is derived from an EMBL/GenBank/DDBJ whole genome shotgun (WGS) entry which is preliminary data.</text>
</comment>
<dbReference type="OrthoDB" id="609485at2"/>
<accession>A0A4R0NLL4</accession>
<dbReference type="EMBL" id="SJSL01000004">
    <property type="protein sequence ID" value="TCD00184.1"/>
    <property type="molecule type" value="Genomic_DNA"/>
</dbReference>
<keyword evidence="1" id="KW-0121">Carboxypeptidase</keyword>
<name>A0A4R0NLL4_9SPHI</name>
<organism evidence="1 2">
    <name type="scientific">Pedobacter psychroterrae</name>
    <dbReference type="NCBI Taxonomy" id="2530453"/>
    <lineage>
        <taxon>Bacteria</taxon>
        <taxon>Pseudomonadati</taxon>
        <taxon>Bacteroidota</taxon>
        <taxon>Sphingobacteriia</taxon>
        <taxon>Sphingobacteriales</taxon>
        <taxon>Sphingobacteriaceae</taxon>
        <taxon>Pedobacter</taxon>
    </lineage>
</organism>
<keyword evidence="1" id="KW-0645">Protease</keyword>
<evidence type="ECO:0000313" key="1">
    <source>
        <dbReference type="EMBL" id="TCD00184.1"/>
    </source>
</evidence>
<proteinExistence type="predicted"/>
<dbReference type="GO" id="GO:0004180">
    <property type="term" value="F:carboxypeptidase activity"/>
    <property type="evidence" value="ECO:0007669"/>
    <property type="project" value="UniProtKB-KW"/>
</dbReference>
<reference evidence="1 2" key="1">
    <citation type="submission" date="2019-02" db="EMBL/GenBank/DDBJ databases">
        <title>Pedobacter sp. RP-1-14 sp. nov., isolated from Arctic soil.</title>
        <authorList>
            <person name="Dahal R.H."/>
        </authorList>
    </citation>
    <scope>NUCLEOTIDE SEQUENCE [LARGE SCALE GENOMIC DNA]</scope>
    <source>
        <strain evidence="1 2">RP-1-14</strain>
    </source>
</reference>
<dbReference type="Proteomes" id="UP000293347">
    <property type="component" value="Unassembled WGS sequence"/>
</dbReference>
<keyword evidence="2" id="KW-1185">Reference proteome</keyword>
<sequence>MKNKRALLFSLLVSVISLLAFIPLEDGGIEKLVASLQHWTDTNPQEKVHLHMDKPYYALGDTIWFKAYVTVGSKHQLSAQSQAMYVELISEQDSLIQTLKLPVIAGLGMGDFTLDDDLNEGNYRIRAYTQWMRNAGEDYFFDKTFTVGSPGGEGVVAKVDCQYELVKDKPMVMALLNYKDDEGKPLSEEEVRYEVILNNKVIYTKALKTDASGSMSVSMANDAAMNAGSGFLRTTIYTKGKRKVIKTFPIKAALSKSDVQFFPEGGTLVSGVISRIGFKAVGMDGAGVPVKGVVLDNLGQEVISFDSQHAGIGSFVLKPEAGKQYKAKIIYQDSSEALLDLPVAQQEGYTLSVYQIENDSLLVRVSASAGLSKSPRTLALIAQSGGETVYASKVTTSKQINSVLLPKKSFPTGIAQFTLFDDKNEPISERIVFVRNPDQMTVSVKTSKKSYKSREKVELELESSDPTGKPVAGSFSVSVIDESKVPVEESMERTIFSNILLTSDLKGYIEKPNYYFTADNDTVNKALDNLMLTQGYRRFSWKEISKASPTEMKPLFKAESLGMEISGKVLTLGNDPLPNGKVTLMSLRSGILRDTVTDALGRFSFQDMVLTDSIRFAVQARTEKKGKKVEIVLDTVPKINLGKNRNLAAASTNISGILTSYLDNVRHADKAVERMGGLSRVQRLNEVVIRARKLKNTQFSAQGMYKIPEGHADQTFLLENANACASLGICLQGRLAGVNFLSNGIARSYPHSYVSGKDGGWKPMQVFVDGRRMETDIEVSDVFDNNVIDPTDIGKIDVVRTNRALITLLGGPSILIITKNGYLRKRYDPSIVNIRPKGYNKVREFYSPKYDYNNNASPVPDLRSTIYWNANVKTHGLGKTTLSYYNADGPGTYKVIVEGINAAGELARTVYRYEVEQATSVVQAPVDHTNSIVASLDSLHKRLPGEKVYVHTDKHYYNLGDTLWFKAYLMNAASFTGSSRSGLLYVEMTDDSTEIVRRISIPVSKGLGWAQIPLPRKIFHEGAYTLRAYTNWMQNFGDDYIFKKRIYLARPSVNKWLAQSSAKIVTVEDKDQLEVAIRLRRLDDSPAGRRNVEVKIYVADQYISKQELMTTQDGELKFSSKLKDKVDGANVRVVVRSLHKNDGSQLLQVPLKINRTEKIDLQFMPEGGQLVAGLKSAIAFKAIAEDGKGTDIAGEIYDSAGQKVSSFTSLHNGMGSLDFVPKSGEIYTAKITKPEATEKSYSLPLINAAGTILHVANKPESDSVQVSISASAEALNPDSVFYLTATSRGKMLVIQQVDLNKTSFSFPKSSFPTGITRFSLLKGKRPLNERIIFIDHKDQLDIKITPGKLTFGNRETAELLVEVKDKSGVPVKGNFSLAVTDDSQVKRDSVGNYSIAASLLLNSDLKGTVENPGYYLNGDDGSLPGLDNLMLTQGWTGYDWSNVFLPATEPKFLAEKEFKIMGQVTNILKKPVKGANMLISSQKPSFITTTVTDSLGVFEFKELPQIDSGSFFIQARTPKGRSMNFGGISVSKFEPAPVPPTFRDQLIPWYVNSDTVQLNYVQNFAIKTKEEPIKQEGISLNEVKIVASKIIKGSFNKNGPGKADLVFDERDIKESGVMNLWELIKQKLPGIRVVKDEGVPALLYNEYLAVIEIDGVGLPMQLNEPPKADELKAAISEFQIANMVGMEVMYSRKYVLNKYAIFRPGSPDAYPIEWRDDNSYLVRRANGPNKKDRSHAVIGITTLNKTGWHINGRPDWVTLRPLPIMKPQEFYSPKYTIKNIGVKEPDLRSVIFWEPNIVTDGSGRAKVIITTADIPGTYSVSVEGSDMSGSIGSGTGKVKVNPVSSLSKVP</sequence>